<dbReference type="RefSeq" id="WP_035083354.1">
    <property type="nucleotide sequence ID" value="NZ_JQGC01000010.1"/>
</dbReference>
<dbReference type="Proteomes" id="UP000028981">
    <property type="component" value="Unassembled WGS sequence"/>
</dbReference>
<name>A0A087M1Y1_9HYPH</name>
<evidence type="ECO:0000313" key="3">
    <source>
        <dbReference type="Proteomes" id="UP000028981"/>
    </source>
</evidence>
<sequence length="197" mass="20791">MRSKRFLAIVVGLGAAAMPVVALGQSVSVTRSIFADQPYTLIYPEVMTATGGAGEPLVINHPNAPLQCDLTILPVEDTQWTAESALSQIDEAAVTASWAETFPGFVLGNRGTTQYQDATALFYEGTSESSPMSVPVTLLHTETVASGRGYALDCIYATSVAEQIRPLVDFIVANFATRSDAECCIGATAETEPAPAQ</sequence>
<accession>A0A087M1Y1</accession>
<dbReference type="AlphaFoldDB" id="A0A087M1Y1"/>
<feature type="signal peptide" evidence="1">
    <location>
        <begin position="1"/>
        <end position="22"/>
    </location>
</feature>
<keyword evidence="3" id="KW-1185">Reference proteome</keyword>
<keyword evidence="1" id="KW-0732">Signal</keyword>
<evidence type="ECO:0000256" key="1">
    <source>
        <dbReference type="SAM" id="SignalP"/>
    </source>
</evidence>
<dbReference type="STRING" id="46914.JP75_12925"/>
<protein>
    <submittedName>
        <fullName evidence="2">Uncharacterized protein</fullName>
    </submittedName>
</protein>
<dbReference type="EMBL" id="JQGC01000010">
    <property type="protein sequence ID" value="KFL30884.1"/>
    <property type="molecule type" value="Genomic_DNA"/>
</dbReference>
<comment type="caution">
    <text evidence="2">The sequence shown here is derived from an EMBL/GenBank/DDBJ whole genome shotgun (WGS) entry which is preliminary data.</text>
</comment>
<dbReference type="OrthoDB" id="7948649at2"/>
<evidence type="ECO:0000313" key="2">
    <source>
        <dbReference type="EMBL" id="KFL30884.1"/>
    </source>
</evidence>
<organism evidence="2 3">
    <name type="scientific">Devosia riboflavina</name>
    <dbReference type="NCBI Taxonomy" id="46914"/>
    <lineage>
        <taxon>Bacteria</taxon>
        <taxon>Pseudomonadati</taxon>
        <taxon>Pseudomonadota</taxon>
        <taxon>Alphaproteobacteria</taxon>
        <taxon>Hyphomicrobiales</taxon>
        <taxon>Devosiaceae</taxon>
        <taxon>Devosia</taxon>
    </lineage>
</organism>
<proteinExistence type="predicted"/>
<gene>
    <name evidence="2" type="ORF">JP75_12925</name>
</gene>
<reference evidence="2 3" key="1">
    <citation type="submission" date="2014-08" db="EMBL/GenBank/DDBJ databases">
        <authorList>
            <person name="Hassan Y.I."/>
            <person name="Lepp D."/>
            <person name="Zhou T."/>
        </authorList>
    </citation>
    <scope>NUCLEOTIDE SEQUENCE [LARGE SCALE GENOMIC DNA]</scope>
    <source>
        <strain evidence="2 3">IFO13584</strain>
    </source>
</reference>
<feature type="chain" id="PRO_5001825819" evidence="1">
    <location>
        <begin position="23"/>
        <end position="197"/>
    </location>
</feature>